<keyword evidence="3" id="KW-0804">Transcription</keyword>
<keyword evidence="7" id="KW-1185">Reference proteome</keyword>
<comment type="caution">
    <text evidence="6">The sequence shown here is derived from an EMBL/GenBank/DDBJ whole genome shotgun (WGS) entry which is preliminary data.</text>
</comment>
<dbReference type="SMART" id="SM00862">
    <property type="entry name" value="Trans_reg_C"/>
    <property type="match status" value="1"/>
</dbReference>
<dbReference type="GO" id="GO:0006355">
    <property type="term" value="P:regulation of DNA-templated transcription"/>
    <property type="evidence" value="ECO:0007669"/>
    <property type="project" value="InterPro"/>
</dbReference>
<accession>A0A1E5HED7</accession>
<evidence type="ECO:0000313" key="7">
    <source>
        <dbReference type="Proteomes" id="UP000094469"/>
    </source>
</evidence>
<dbReference type="InterPro" id="IPR016032">
    <property type="entry name" value="Sig_transdc_resp-reg_C-effctor"/>
</dbReference>
<dbReference type="AlphaFoldDB" id="A0A1E5HED7"/>
<sequence length="173" mass="20350">MEIRKKTTKFLWILSEVKENSERTLFLELGANMIFDSSNNLDEVALILSNSLCTVKDEMREQNLLSKSFSKKKKNGASFKLIPQNLSVLLGNGEEIYLTKQEFKTLEILYRHSKTTVTYEDILSEVWKTTSNENYRKYRISNLIFHLRQKLDEHNDSHTYIKTIRSKGYMLDI</sequence>
<reference evidence="7" key="1">
    <citation type="submission" date="2016-09" db="EMBL/GenBank/DDBJ databases">
        <authorList>
            <person name="Gulvik C.A."/>
        </authorList>
    </citation>
    <scope>NUCLEOTIDE SEQUENCE [LARGE SCALE GENOMIC DNA]</scope>
    <source>
        <strain evidence="7">LMG 26676</strain>
    </source>
</reference>
<keyword evidence="2 4" id="KW-0238">DNA-binding</keyword>
<evidence type="ECO:0000256" key="2">
    <source>
        <dbReference type="ARBA" id="ARBA00023125"/>
    </source>
</evidence>
<evidence type="ECO:0000313" key="6">
    <source>
        <dbReference type="EMBL" id="OEG23165.1"/>
    </source>
</evidence>
<dbReference type="STRING" id="1131292.BCR24_13135"/>
<dbReference type="Pfam" id="PF00486">
    <property type="entry name" value="Trans_reg_C"/>
    <property type="match status" value="1"/>
</dbReference>
<dbReference type="PROSITE" id="PS51755">
    <property type="entry name" value="OMPR_PHOB"/>
    <property type="match status" value="1"/>
</dbReference>
<dbReference type="InterPro" id="IPR001867">
    <property type="entry name" value="OmpR/PhoB-type_DNA-bd"/>
</dbReference>
<evidence type="ECO:0000256" key="3">
    <source>
        <dbReference type="ARBA" id="ARBA00023163"/>
    </source>
</evidence>
<protein>
    <recommendedName>
        <fullName evidence="5">OmpR/PhoB-type domain-containing protein</fullName>
    </recommendedName>
</protein>
<dbReference type="SUPFAM" id="SSF46894">
    <property type="entry name" value="C-terminal effector domain of the bipartite response regulators"/>
    <property type="match status" value="1"/>
</dbReference>
<gene>
    <name evidence="6" type="ORF">BCR24_13135</name>
</gene>
<dbReference type="CDD" id="cd00383">
    <property type="entry name" value="trans_reg_C"/>
    <property type="match status" value="1"/>
</dbReference>
<dbReference type="EMBL" id="MIKC01000007">
    <property type="protein sequence ID" value="OEG23165.1"/>
    <property type="molecule type" value="Genomic_DNA"/>
</dbReference>
<name>A0A1E5HED7_9ENTE</name>
<dbReference type="Proteomes" id="UP000094469">
    <property type="component" value="Unassembled WGS sequence"/>
</dbReference>
<proteinExistence type="predicted"/>
<dbReference type="Gene3D" id="1.10.10.10">
    <property type="entry name" value="Winged helix-like DNA-binding domain superfamily/Winged helix DNA-binding domain"/>
    <property type="match status" value="1"/>
</dbReference>
<feature type="domain" description="OmpR/PhoB-type" evidence="5">
    <location>
        <begin position="70"/>
        <end position="173"/>
    </location>
</feature>
<dbReference type="InterPro" id="IPR036388">
    <property type="entry name" value="WH-like_DNA-bd_sf"/>
</dbReference>
<keyword evidence="1" id="KW-0805">Transcription regulation</keyword>
<feature type="DNA-binding region" description="OmpR/PhoB-type" evidence="4">
    <location>
        <begin position="70"/>
        <end position="173"/>
    </location>
</feature>
<dbReference type="GO" id="GO:0003677">
    <property type="term" value="F:DNA binding"/>
    <property type="evidence" value="ECO:0007669"/>
    <property type="project" value="UniProtKB-UniRule"/>
</dbReference>
<dbReference type="GO" id="GO:0000160">
    <property type="term" value="P:phosphorelay signal transduction system"/>
    <property type="evidence" value="ECO:0007669"/>
    <property type="project" value="InterPro"/>
</dbReference>
<evidence type="ECO:0000256" key="4">
    <source>
        <dbReference type="PROSITE-ProRule" id="PRU01091"/>
    </source>
</evidence>
<organism evidence="6 7">
    <name type="scientific">Enterococcus ureilyticus</name>
    <dbReference type="NCBI Taxonomy" id="1131292"/>
    <lineage>
        <taxon>Bacteria</taxon>
        <taxon>Bacillati</taxon>
        <taxon>Bacillota</taxon>
        <taxon>Bacilli</taxon>
        <taxon>Lactobacillales</taxon>
        <taxon>Enterococcaceae</taxon>
        <taxon>Enterococcus</taxon>
    </lineage>
</organism>
<evidence type="ECO:0000259" key="5">
    <source>
        <dbReference type="PROSITE" id="PS51755"/>
    </source>
</evidence>
<evidence type="ECO:0000256" key="1">
    <source>
        <dbReference type="ARBA" id="ARBA00023015"/>
    </source>
</evidence>